<evidence type="ECO:0000256" key="2">
    <source>
        <dbReference type="ARBA" id="ARBA00022540"/>
    </source>
</evidence>
<feature type="repeat" description="WD" evidence="8">
    <location>
        <begin position="5"/>
        <end position="46"/>
    </location>
</feature>
<dbReference type="GO" id="GO:0071541">
    <property type="term" value="C:eukaryotic translation initiation factor 3 complex, eIF3m"/>
    <property type="evidence" value="ECO:0007669"/>
    <property type="project" value="TreeGrafter"/>
</dbReference>
<keyword evidence="2 9" id="KW-0396">Initiation factor</keyword>
<comment type="similarity">
    <text evidence="6">Belongs to the WD repeat STRAP family.</text>
</comment>
<dbReference type="Proteomes" id="UP000194236">
    <property type="component" value="Unassembled WGS sequence"/>
</dbReference>
<evidence type="ECO:0000256" key="6">
    <source>
        <dbReference type="ARBA" id="ARBA00038394"/>
    </source>
</evidence>
<evidence type="ECO:0000256" key="7">
    <source>
        <dbReference type="ARBA" id="ARBA00040390"/>
    </source>
</evidence>
<dbReference type="PROSITE" id="PS50082">
    <property type="entry name" value="WD_REPEATS_2"/>
    <property type="match status" value="3"/>
</dbReference>
<dbReference type="GO" id="GO:0003743">
    <property type="term" value="F:translation initiation factor activity"/>
    <property type="evidence" value="ECO:0007669"/>
    <property type="project" value="UniProtKB-KW"/>
</dbReference>
<name>A0A1Y3BTY9_EURMA</name>
<protein>
    <recommendedName>
        <fullName evidence="7">Serine-threonine kinase receptor-associated protein</fullName>
    </recommendedName>
</protein>
<evidence type="ECO:0000313" key="10">
    <source>
        <dbReference type="Proteomes" id="UP000194236"/>
    </source>
</evidence>
<evidence type="ECO:0000256" key="8">
    <source>
        <dbReference type="PROSITE-ProRule" id="PRU00221"/>
    </source>
</evidence>
<dbReference type="AlphaFoldDB" id="A0A1Y3BTY9"/>
<evidence type="ECO:0000256" key="4">
    <source>
        <dbReference type="ARBA" id="ARBA00022737"/>
    </source>
</evidence>
<dbReference type="GO" id="GO:0002183">
    <property type="term" value="P:cytoplasmic translational initiation"/>
    <property type="evidence" value="ECO:0007669"/>
    <property type="project" value="TreeGrafter"/>
</dbReference>
<keyword evidence="1" id="KW-0963">Cytoplasm</keyword>
<dbReference type="InterPro" id="IPR027525">
    <property type="entry name" value="eIF3i"/>
</dbReference>
<organism evidence="9 10">
    <name type="scientific">Euroglyphus maynei</name>
    <name type="common">Mayne's house dust mite</name>
    <dbReference type="NCBI Taxonomy" id="6958"/>
    <lineage>
        <taxon>Eukaryota</taxon>
        <taxon>Metazoa</taxon>
        <taxon>Ecdysozoa</taxon>
        <taxon>Arthropoda</taxon>
        <taxon>Chelicerata</taxon>
        <taxon>Arachnida</taxon>
        <taxon>Acari</taxon>
        <taxon>Acariformes</taxon>
        <taxon>Sarcoptiformes</taxon>
        <taxon>Astigmata</taxon>
        <taxon>Psoroptidia</taxon>
        <taxon>Analgoidea</taxon>
        <taxon>Pyroglyphidae</taxon>
        <taxon>Pyroglyphinae</taxon>
        <taxon>Euroglyphus</taxon>
    </lineage>
</organism>
<keyword evidence="5" id="KW-0648">Protein biosynthesis</keyword>
<evidence type="ECO:0000313" key="9">
    <source>
        <dbReference type="EMBL" id="OTF84232.1"/>
    </source>
</evidence>
<dbReference type="Pfam" id="PF24805">
    <property type="entry name" value="EIF3I"/>
    <property type="match status" value="1"/>
</dbReference>
<dbReference type="HAMAP" id="MF_03008">
    <property type="entry name" value="eIF3i"/>
    <property type="match status" value="1"/>
</dbReference>
<dbReference type="GO" id="GO:0003723">
    <property type="term" value="F:RNA binding"/>
    <property type="evidence" value="ECO:0007669"/>
    <property type="project" value="TreeGrafter"/>
</dbReference>
<dbReference type="InterPro" id="IPR036322">
    <property type="entry name" value="WD40_repeat_dom_sf"/>
</dbReference>
<proteinExistence type="inferred from homology"/>
<dbReference type="PANTHER" id="PTHR19877:SF1">
    <property type="entry name" value="EUKARYOTIC TRANSLATION INITIATION FACTOR 3 SUBUNIT I"/>
    <property type="match status" value="1"/>
</dbReference>
<reference evidence="9 10" key="1">
    <citation type="submission" date="2017-03" db="EMBL/GenBank/DDBJ databases">
        <title>Genome Survey of Euroglyphus maynei.</title>
        <authorList>
            <person name="Arlian L.G."/>
            <person name="Morgan M.S."/>
            <person name="Rider S.D."/>
        </authorList>
    </citation>
    <scope>NUCLEOTIDE SEQUENCE [LARGE SCALE GENOMIC DNA]</scope>
    <source>
        <strain evidence="9">Arlian Lab</strain>
        <tissue evidence="9">Whole body</tissue>
    </source>
</reference>
<dbReference type="PROSITE" id="PS50294">
    <property type="entry name" value="WD_REPEATS_REGION"/>
    <property type="match status" value="2"/>
</dbReference>
<dbReference type="InterPro" id="IPR015943">
    <property type="entry name" value="WD40/YVTN_repeat-like_dom_sf"/>
</dbReference>
<sequence length="349" mass="38827">KPLSLNGHERSITKIRYNLEGDLLFSASKDNTPNVWYTINGERLGTFDGHTGVVWCIDPKCMIFRLLILKSVNSFLIIGDSTKVATGSGDCTLCIWDCETGTRLDVVKTETSVRSVLFSYSGNLVLYSTDQQMNKPAELKVIDTRVPDDNDGITNVFSFTLPSKSKALSSLWGILDQSFICGMENGKLAKWDLRQPDDSLLETEPHTAQINDMQYNKDQTLFVSASKDNTAKLFDPFTLEPLKTYVTERPVNSASISPIFDHVAVGGGQEAMEVTRTASESGKFESRFFHLIFEVEFARLKGHFGPIQSLAFHPDGRSFATGAEDGYIRIQSFDEMYLDLGKSGSIHVD</sequence>
<keyword evidence="10" id="KW-1185">Reference proteome</keyword>
<feature type="non-terminal residue" evidence="9">
    <location>
        <position position="1"/>
    </location>
</feature>
<dbReference type="OrthoDB" id="24966at2759"/>
<dbReference type="EMBL" id="MUJZ01000030">
    <property type="protein sequence ID" value="OTF84232.1"/>
    <property type="molecule type" value="Genomic_DNA"/>
</dbReference>
<feature type="repeat" description="WD" evidence="8">
    <location>
        <begin position="203"/>
        <end position="244"/>
    </location>
</feature>
<dbReference type="PANTHER" id="PTHR19877">
    <property type="entry name" value="EUKARYOTIC TRANSLATION INITIATION FACTOR 3 SUBUNIT I"/>
    <property type="match status" value="1"/>
</dbReference>
<gene>
    <name evidence="9" type="ORF">BLA29_006083</name>
</gene>
<keyword evidence="4" id="KW-0677">Repeat</keyword>
<evidence type="ECO:0000256" key="3">
    <source>
        <dbReference type="ARBA" id="ARBA00022574"/>
    </source>
</evidence>
<dbReference type="Gene3D" id="2.130.10.10">
    <property type="entry name" value="YVTN repeat-like/Quinoprotein amine dehydrogenase"/>
    <property type="match status" value="1"/>
</dbReference>
<accession>A0A1Y3BTY9</accession>
<feature type="repeat" description="WD" evidence="8">
    <location>
        <begin position="300"/>
        <end position="330"/>
    </location>
</feature>
<evidence type="ECO:0000256" key="1">
    <source>
        <dbReference type="ARBA" id="ARBA00022490"/>
    </source>
</evidence>
<dbReference type="SUPFAM" id="SSF50978">
    <property type="entry name" value="WD40 repeat-like"/>
    <property type="match status" value="1"/>
</dbReference>
<dbReference type="InterPro" id="IPR001680">
    <property type="entry name" value="WD40_rpt"/>
</dbReference>
<comment type="caution">
    <text evidence="9">The sequence shown here is derived from an EMBL/GenBank/DDBJ whole genome shotgun (WGS) entry which is preliminary data.</text>
</comment>
<dbReference type="SMART" id="SM00320">
    <property type="entry name" value="WD40"/>
    <property type="match status" value="5"/>
</dbReference>
<evidence type="ECO:0000256" key="5">
    <source>
        <dbReference type="ARBA" id="ARBA00022917"/>
    </source>
</evidence>
<keyword evidence="3 8" id="KW-0853">WD repeat</keyword>